<dbReference type="EMBL" id="JAZHOV010000010">
    <property type="protein sequence ID" value="MEF2256352.1"/>
    <property type="molecule type" value="Genomic_DNA"/>
</dbReference>
<evidence type="ECO:0000256" key="3">
    <source>
        <dbReference type="ARBA" id="ARBA00023163"/>
    </source>
</evidence>
<comment type="caution">
    <text evidence="6">The sequence shown here is derived from an EMBL/GenBank/DDBJ whole genome shotgun (WGS) entry which is preliminary data.</text>
</comment>
<dbReference type="Pfam" id="PF00440">
    <property type="entry name" value="TetR_N"/>
    <property type="match status" value="1"/>
</dbReference>
<evidence type="ECO:0000313" key="6">
    <source>
        <dbReference type="EMBL" id="MEF2256352.1"/>
    </source>
</evidence>
<accession>A0ABU7V9I3</accession>
<dbReference type="Gene3D" id="1.10.357.10">
    <property type="entry name" value="Tetracycline Repressor, domain 2"/>
    <property type="match status" value="1"/>
</dbReference>
<keyword evidence="1" id="KW-0805">Transcription regulation</keyword>
<reference evidence="6 7" key="1">
    <citation type="submission" date="2024-01" db="EMBL/GenBank/DDBJ databases">
        <title>the genome sequence of strain Microbacterium schleiferi NBRC 15075.</title>
        <authorList>
            <person name="Ding Y."/>
            <person name="Zhang G."/>
        </authorList>
    </citation>
    <scope>NUCLEOTIDE SEQUENCE [LARGE SCALE GENOMIC DNA]</scope>
    <source>
        <strain evidence="6 7">NBRC 15075</strain>
    </source>
</reference>
<dbReference type="SUPFAM" id="SSF48498">
    <property type="entry name" value="Tetracyclin repressor-like, C-terminal domain"/>
    <property type="match status" value="1"/>
</dbReference>
<evidence type="ECO:0000256" key="2">
    <source>
        <dbReference type="ARBA" id="ARBA00023125"/>
    </source>
</evidence>
<dbReference type="InterPro" id="IPR036271">
    <property type="entry name" value="Tet_transcr_reg_TetR-rel_C_sf"/>
</dbReference>
<evidence type="ECO:0000313" key="7">
    <source>
        <dbReference type="Proteomes" id="UP001351900"/>
    </source>
</evidence>
<evidence type="ECO:0000256" key="4">
    <source>
        <dbReference type="PROSITE-ProRule" id="PRU00335"/>
    </source>
</evidence>
<keyword evidence="7" id="KW-1185">Reference proteome</keyword>
<dbReference type="RefSeq" id="WP_331792409.1">
    <property type="nucleotide sequence ID" value="NZ_BAAAUO010000006.1"/>
</dbReference>
<dbReference type="Proteomes" id="UP001351900">
    <property type="component" value="Unassembled WGS sequence"/>
</dbReference>
<dbReference type="SUPFAM" id="SSF46689">
    <property type="entry name" value="Homeodomain-like"/>
    <property type="match status" value="1"/>
</dbReference>
<dbReference type="InterPro" id="IPR001647">
    <property type="entry name" value="HTH_TetR"/>
</dbReference>
<evidence type="ECO:0000259" key="5">
    <source>
        <dbReference type="PROSITE" id="PS50977"/>
    </source>
</evidence>
<organism evidence="6 7">
    <name type="scientific">Microbacterium schleiferi</name>
    <dbReference type="NCBI Taxonomy" id="69362"/>
    <lineage>
        <taxon>Bacteria</taxon>
        <taxon>Bacillati</taxon>
        <taxon>Actinomycetota</taxon>
        <taxon>Actinomycetes</taxon>
        <taxon>Micrococcales</taxon>
        <taxon>Microbacteriaceae</taxon>
        <taxon>Microbacterium</taxon>
    </lineage>
</organism>
<feature type="domain" description="HTH tetR-type" evidence="5">
    <location>
        <begin position="3"/>
        <end position="63"/>
    </location>
</feature>
<name>A0ABU7V9I3_9MICO</name>
<dbReference type="PANTHER" id="PTHR47506:SF6">
    <property type="entry name" value="HTH-TYPE TRANSCRIPTIONAL REPRESSOR NEMR"/>
    <property type="match status" value="1"/>
</dbReference>
<evidence type="ECO:0000256" key="1">
    <source>
        <dbReference type="ARBA" id="ARBA00023015"/>
    </source>
</evidence>
<dbReference type="PROSITE" id="PS50977">
    <property type="entry name" value="HTH_TETR_2"/>
    <property type="match status" value="1"/>
</dbReference>
<gene>
    <name evidence="6" type="ORF">V2V91_14605</name>
</gene>
<feature type="DNA-binding region" description="H-T-H motif" evidence="4">
    <location>
        <begin position="26"/>
        <end position="45"/>
    </location>
</feature>
<sequence length="187" mass="20305">MTDEIRERILETAEQLYYAKGFAAVGMDELRQEAGVSLRRLYGVYPSKSDIVMAVLARKHDRWSRELDAFLAQEPDPARRVLGIYDFLADWFRTDDFRGCGFINAFGELGGQDEDVAAAVREHKASFQRRVAELVADMGGTPALAAQLAIIAEGAQTTAAISHDPEVAGQARAAAETLISAALSAAS</sequence>
<dbReference type="PANTHER" id="PTHR47506">
    <property type="entry name" value="TRANSCRIPTIONAL REGULATORY PROTEIN"/>
    <property type="match status" value="1"/>
</dbReference>
<dbReference type="InterPro" id="IPR009057">
    <property type="entry name" value="Homeodomain-like_sf"/>
</dbReference>
<keyword evidence="2 4" id="KW-0238">DNA-binding</keyword>
<protein>
    <submittedName>
        <fullName evidence="6">TetR/AcrR family transcriptional regulator</fullName>
    </submittedName>
</protein>
<keyword evidence="3" id="KW-0804">Transcription</keyword>
<proteinExistence type="predicted"/>
<dbReference type="PRINTS" id="PR00455">
    <property type="entry name" value="HTHTETR"/>
</dbReference>